<dbReference type="PANTHER" id="PTHR33337:SF39">
    <property type="entry name" value="DUF636 DOMAIN PROTEIN (AFU_ORTHOLOGUE AFUA_6G11530)"/>
    <property type="match status" value="1"/>
</dbReference>
<dbReference type="OrthoDB" id="9985472at2759"/>
<accession>A0A8H5H5V1</accession>
<dbReference type="EMBL" id="JAACJP010000026">
    <property type="protein sequence ID" value="KAF5376965.1"/>
    <property type="molecule type" value="Genomic_DNA"/>
</dbReference>
<evidence type="ECO:0000256" key="2">
    <source>
        <dbReference type="ARBA" id="ARBA00022723"/>
    </source>
</evidence>
<dbReference type="PROSITE" id="PS51891">
    <property type="entry name" value="CENP_V_GFA"/>
    <property type="match status" value="1"/>
</dbReference>
<comment type="caution">
    <text evidence="6">The sequence shown here is derived from an EMBL/GenBank/DDBJ whole genome shotgun (WGS) entry which is preliminary data.</text>
</comment>
<dbReference type="InterPro" id="IPR011057">
    <property type="entry name" value="Mss4-like_sf"/>
</dbReference>
<dbReference type="AlphaFoldDB" id="A0A8H5H5V1"/>
<comment type="similarity">
    <text evidence="1">Belongs to the Gfa family.</text>
</comment>
<dbReference type="GO" id="GO:0046872">
    <property type="term" value="F:metal ion binding"/>
    <property type="evidence" value="ECO:0007669"/>
    <property type="project" value="UniProtKB-KW"/>
</dbReference>
<protein>
    <recommendedName>
        <fullName evidence="5">CENP-V/GFA domain-containing protein</fullName>
    </recommendedName>
</protein>
<keyword evidence="2" id="KW-0479">Metal-binding</keyword>
<evidence type="ECO:0000313" key="7">
    <source>
        <dbReference type="Proteomes" id="UP000565441"/>
    </source>
</evidence>
<evidence type="ECO:0000313" key="6">
    <source>
        <dbReference type="EMBL" id="KAF5376965.1"/>
    </source>
</evidence>
<reference evidence="6 7" key="1">
    <citation type="journal article" date="2020" name="ISME J.">
        <title>Uncovering the hidden diversity of litter-decomposition mechanisms in mushroom-forming fungi.</title>
        <authorList>
            <person name="Floudas D."/>
            <person name="Bentzer J."/>
            <person name="Ahren D."/>
            <person name="Johansson T."/>
            <person name="Persson P."/>
            <person name="Tunlid A."/>
        </authorList>
    </citation>
    <scope>NUCLEOTIDE SEQUENCE [LARGE SCALE GENOMIC DNA]</scope>
    <source>
        <strain evidence="6 7">CBS 661.87</strain>
    </source>
</reference>
<dbReference type="Proteomes" id="UP000565441">
    <property type="component" value="Unassembled WGS sequence"/>
</dbReference>
<keyword evidence="4" id="KW-0456">Lyase</keyword>
<keyword evidence="3" id="KW-0862">Zinc</keyword>
<dbReference type="SUPFAM" id="SSF51316">
    <property type="entry name" value="Mss4-like"/>
    <property type="match status" value="1"/>
</dbReference>
<name>A0A8H5H5V1_9AGAR</name>
<dbReference type="Pfam" id="PF04828">
    <property type="entry name" value="GFA"/>
    <property type="match status" value="1"/>
</dbReference>
<dbReference type="InterPro" id="IPR006913">
    <property type="entry name" value="CENP-V/GFA"/>
</dbReference>
<organism evidence="6 7">
    <name type="scientific">Tricholomella constricta</name>
    <dbReference type="NCBI Taxonomy" id="117010"/>
    <lineage>
        <taxon>Eukaryota</taxon>
        <taxon>Fungi</taxon>
        <taxon>Dikarya</taxon>
        <taxon>Basidiomycota</taxon>
        <taxon>Agaricomycotina</taxon>
        <taxon>Agaricomycetes</taxon>
        <taxon>Agaricomycetidae</taxon>
        <taxon>Agaricales</taxon>
        <taxon>Tricholomatineae</taxon>
        <taxon>Lyophyllaceae</taxon>
        <taxon>Tricholomella</taxon>
    </lineage>
</organism>
<dbReference type="Gene3D" id="3.90.1590.10">
    <property type="entry name" value="glutathione-dependent formaldehyde- activating enzyme (gfa)"/>
    <property type="match status" value="1"/>
</dbReference>
<sequence>MAKIYHGSCLCDSVQFTMTGEPFTYFVCHCKNCQKSSGSAFMANAFFKPEQVVITKGKEHVKVYIDAKTKSGEVVPRSFCSSCGSSLFLGNEEKLKIVASGTVEEEVDWVPRRESFAECKRQWIEGIKTNPKRRSKL</sequence>
<dbReference type="GO" id="GO:0016846">
    <property type="term" value="F:carbon-sulfur lyase activity"/>
    <property type="evidence" value="ECO:0007669"/>
    <property type="project" value="InterPro"/>
</dbReference>
<dbReference type="PANTHER" id="PTHR33337">
    <property type="entry name" value="GFA DOMAIN-CONTAINING PROTEIN"/>
    <property type="match status" value="1"/>
</dbReference>
<proteinExistence type="inferred from homology"/>
<evidence type="ECO:0000256" key="1">
    <source>
        <dbReference type="ARBA" id="ARBA00005495"/>
    </source>
</evidence>
<feature type="domain" description="CENP-V/GFA" evidence="5">
    <location>
        <begin position="5"/>
        <end position="110"/>
    </location>
</feature>
<keyword evidence="7" id="KW-1185">Reference proteome</keyword>
<evidence type="ECO:0000256" key="4">
    <source>
        <dbReference type="ARBA" id="ARBA00023239"/>
    </source>
</evidence>
<evidence type="ECO:0000256" key="3">
    <source>
        <dbReference type="ARBA" id="ARBA00022833"/>
    </source>
</evidence>
<gene>
    <name evidence="6" type="ORF">D9615_007232</name>
</gene>
<evidence type="ECO:0000259" key="5">
    <source>
        <dbReference type="PROSITE" id="PS51891"/>
    </source>
</evidence>